<accession>A0ACB8RPY4</accession>
<protein>
    <submittedName>
        <fullName evidence="1">Uncharacterized protein</fullName>
    </submittedName>
</protein>
<name>A0ACB8RPY4_9AGAM</name>
<evidence type="ECO:0000313" key="2">
    <source>
        <dbReference type="Proteomes" id="UP000814033"/>
    </source>
</evidence>
<sequence>MDKVFAPRHVLLLLLSVCSSIAAVWAISAQQQSVSAPQCTDDPADWDWATNSLGQGPCEVAAHIEASCQDNQFVIPPIQATQHYTGPDASDSDDMCQCSTVVYSLISACVGCQGAQWTSWPDWNTNCATTLNATLSQVAIPEGMAVPFWAFQGVADDMWDNVTARGAGGLPEANSTWMPGVAESESPTSSNFTIKDALAVGIVGGFLAAVLIGVFGWLLLRCCCKAPASSRLVANSVPNMSEYEVVPSSNLDHSAASSSTTHRLYNPYDPMMYPPAEIHRAQRSSSLDTRALVYNGLPEVA</sequence>
<proteinExistence type="predicted"/>
<organism evidence="1 2">
    <name type="scientific">Auriscalpium vulgare</name>
    <dbReference type="NCBI Taxonomy" id="40419"/>
    <lineage>
        <taxon>Eukaryota</taxon>
        <taxon>Fungi</taxon>
        <taxon>Dikarya</taxon>
        <taxon>Basidiomycota</taxon>
        <taxon>Agaricomycotina</taxon>
        <taxon>Agaricomycetes</taxon>
        <taxon>Russulales</taxon>
        <taxon>Auriscalpiaceae</taxon>
        <taxon>Auriscalpium</taxon>
    </lineage>
</organism>
<gene>
    <name evidence="1" type="ORF">FA95DRAFT_1607135</name>
</gene>
<comment type="caution">
    <text evidence="1">The sequence shown here is derived from an EMBL/GenBank/DDBJ whole genome shotgun (WGS) entry which is preliminary data.</text>
</comment>
<evidence type="ECO:0000313" key="1">
    <source>
        <dbReference type="EMBL" id="KAI0046138.1"/>
    </source>
</evidence>
<dbReference type="EMBL" id="MU275933">
    <property type="protein sequence ID" value="KAI0046138.1"/>
    <property type="molecule type" value="Genomic_DNA"/>
</dbReference>
<reference evidence="1" key="2">
    <citation type="journal article" date="2022" name="New Phytol.">
        <title>Evolutionary transition to the ectomycorrhizal habit in the genomes of a hyperdiverse lineage of mushroom-forming fungi.</title>
        <authorList>
            <person name="Looney B."/>
            <person name="Miyauchi S."/>
            <person name="Morin E."/>
            <person name="Drula E."/>
            <person name="Courty P.E."/>
            <person name="Kohler A."/>
            <person name="Kuo A."/>
            <person name="LaButti K."/>
            <person name="Pangilinan J."/>
            <person name="Lipzen A."/>
            <person name="Riley R."/>
            <person name="Andreopoulos W."/>
            <person name="He G."/>
            <person name="Johnson J."/>
            <person name="Nolan M."/>
            <person name="Tritt A."/>
            <person name="Barry K.W."/>
            <person name="Grigoriev I.V."/>
            <person name="Nagy L.G."/>
            <person name="Hibbett D."/>
            <person name="Henrissat B."/>
            <person name="Matheny P.B."/>
            <person name="Labbe J."/>
            <person name="Martin F.M."/>
        </authorList>
    </citation>
    <scope>NUCLEOTIDE SEQUENCE</scope>
    <source>
        <strain evidence="1">FP105234-sp</strain>
    </source>
</reference>
<keyword evidence="2" id="KW-1185">Reference proteome</keyword>
<dbReference type="Proteomes" id="UP000814033">
    <property type="component" value="Unassembled WGS sequence"/>
</dbReference>
<reference evidence="1" key="1">
    <citation type="submission" date="2021-02" db="EMBL/GenBank/DDBJ databases">
        <authorList>
            <consortium name="DOE Joint Genome Institute"/>
            <person name="Ahrendt S."/>
            <person name="Looney B.P."/>
            <person name="Miyauchi S."/>
            <person name="Morin E."/>
            <person name="Drula E."/>
            <person name="Courty P.E."/>
            <person name="Chicoki N."/>
            <person name="Fauchery L."/>
            <person name="Kohler A."/>
            <person name="Kuo A."/>
            <person name="Labutti K."/>
            <person name="Pangilinan J."/>
            <person name="Lipzen A."/>
            <person name="Riley R."/>
            <person name="Andreopoulos W."/>
            <person name="He G."/>
            <person name="Johnson J."/>
            <person name="Barry K.W."/>
            <person name="Grigoriev I.V."/>
            <person name="Nagy L."/>
            <person name="Hibbett D."/>
            <person name="Henrissat B."/>
            <person name="Matheny P.B."/>
            <person name="Labbe J."/>
            <person name="Martin F."/>
        </authorList>
    </citation>
    <scope>NUCLEOTIDE SEQUENCE</scope>
    <source>
        <strain evidence="1">FP105234-sp</strain>
    </source>
</reference>